<feature type="domain" description="ACT" evidence="15">
    <location>
        <begin position="278"/>
        <end position="353"/>
    </location>
</feature>
<proteinExistence type="inferred from homology"/>
<accession>A0A060NJ57</accession>
<comment type="pathway">
    <text evidence="2 14">Amino-acid biosynthesis; L-methionine biosynthesis via de novo pathway; L-homoserine from L-aspartate: step 1/3.</text>
</comment>
<evidence type="ECO:0000256" key="8">
    <source>
        <dbReference type="ARBA" id="ARBA00022777"/>
    </source>
</evidence>
<feature type="binding site" evidence="12">
    <location>
        <position position="183"/>
    </location>
    <ligand>
        <name>ATP</name>
        <dbReference type="ChEBI" id="CHEBI:30616"/>
    </ligand>
</feature>
<dbReference type="HOGENOM" id="CLU_009116_3_2_4"/>
<dbReference type="CDD" id="cd04923">
    <property type="entry name" value="ACT_AK-LysC-DapG-like_2"/>
    <property type="match status" value="1"/>
</dbReference>
<dbReference type="GO" id="GO:0009088">
    <property type="term" value="P:threonine biosynthetic process"/>
    <property type="evidence" value="ECO:0007669"/>
    <property type="project" value="UniProtKB-UniPathway"/>
</dbReference>
<evidence type="ECO:0000256" key="12">
    <source>
        <dbReference type="PIRSR" id="PIRSR000726-1"/>
    </source>
</evidence>
<evidence type="ECO:0000256" key="4">
    <source>
        <dbReference type="ARBA" id="ARBA00010122"/>
    </source>
</evidence>
<evidence type="ECO:0000256" key="7">
    <source>
        <dbReference type="ARBA" id="ARBA00022741"/>
    </source>
</evidence>
<dbReference type="EMBL" id="AP014568">
    <property type="protein sequence ID" value="BAO81100.1"/>
    <property type="molecule type" value="Genomic_DNA"/>
</dbReference>
<dbReference type="PIRSF" id="PIRSF000726">
    <property type="entry name" value="Asp_kin"/>
    <property type="match status" value="1"/>
</dbReference>
<dbReference type="UniPathway" id="UPA00034">
    <property type="reaction ID" value="UER00015"/>
</dbReference>
<dbReference type="PROSITE" id="PS00324">
    <property type="entry name" value="ASPARTOKINASE"/>
    <property type="match status" value="1"/>
</dbReference>
<dbReference type="InterPro" id="IPR041740">
    <property type="entry name" value="AKii-LysC-BS"/>
</dbReference>
<keyword evidence="9 12" id="KW-0067">ATP-binding</keyword>
<dbReference type="Pfam" id="PF00696">
    <property type="entry name" value="AA_kinase"/>
    <property type="match status" value="1"/>
</dbReference>
<dbReference type="NCBIfam" id="TIGR00657">
    <property type="entry name" value="asp_kinases"/>
    <property type="match status" value="1"/>
</dbReference>
<feature type="binding site" evidence="12">
    <location>
        <position position="47"/>
    </location>
    <ligand>
        <name>substrate</name>
    </ligand>
</feature>
<gene>
    <name evidence="16" type="primary">lysC</name>
    <name evidence="16" type="ORF">SRAA_1246</name>
</gene>
<evidence type="ECO:0000256" key="6">
    <source>
        <dbReference type="ARBA" id="ARBA00022679"/>
    </source>
</evidence>
<dbReference type="CDD" id="cd04261">
    <property type="entry name" value="AAK_AKii-LysC-BS"/>
    <property type="match status" value="1"/>
</dbReference>
<comment type="pathway">
    <text evidence="1 14">Amino-acid biosynthesis; L-lysine biosynthesis via DAP pathway; (S)-tetrahydrodipicolinate from L-aspartate: step 1/4.</text>
</comment>
<evidence type="ECO:0000256" key="9">
    <source>
        <dbReference type="ARBA" id="ARBA00022840"/>
    </source>
</evidence>
<dbReference type="SUPFAM" id="SSF53633">
    <property type="entry name" value="Carbamate kinase-like"/>
    <property type="match status" value="1"/>
</dbReference>
<keyword evidence="8 13" id="KW-0418">Kinase</keyword>
<dbReference type="NCBIfam" id="NF005154">
    <property type="entry name" value="PRK06635.1-2"/>
    <property type="match status" value="1"/>
</dbReference>
<dbReference type="FunFam" id="3.30.2130.10:FF:000002">
    <property type="entry name" value="Aspartokinase"/>
    <property type="match status" value="1"/>
</dbReference>
<dbReference type="NCBIfam" id="NF005155">
    <property type="entry name" value="PRK06635.1-4"/>
    <property type="match status" value="1"/>
</dbReference>
<keyword evidence="10" id="KW-0457">Lysine biosynthesis</keyword>
<feature type="binding site" evidence="12">
    <location>
        <begin position="7"/>
        <end position="10"/>
    </location>
    <ligand>
        <name>ATP</name>
        <dbReference type="ChEBI" id="CHEBI:30616"/>
    </ligand>
</feature>
<dbReference type="Pfam" id="PF01842">
    <property type="entry name" value="ACT"/>
    <property type="match status" value="1"/>
</dbReference>
<dbReference type="STRING" id="1458425.SRAA_1246"/>
<dbReference type="Pfam" id="PF22468">
    <property type="entry name" value="ACT_9"/>
    <property type="match status" value="1"/>
</dbReference>
<dbReference type="PANTHER" id="PTHR21499">
    <property type="entry name" value="ASPARTATE KINASE"/>
    <property type="match status" value="1"/>
</dbReference>
<evidence type="ECO:0000256" key="10">
    <source>
        <dbReference type="ARBA" id="ARBA00023154"/>
    </source>
</evidence>
<dbReference type="InterPro" id="IPR002912">
    <property type="entry name" value="ACT_dom"/>
</dbReference>
<evidence type="ECO:0000256" key="13">
    <source>
        <dbReference type="RuleBase" id="RU003448"/>
    </source>
</evidence>
<comment type="catalytic activity">
    <reaction evidence="11 13">
        <text>L-aspartate + ATP = 4-phospho-L-aspartate + ADP</text>
        <dbReference type="Rhea" id="RHEA:23776"/>
        <dbReference type="ChEBI" id="CHEBI:29991"/>
        <dbReference type="ChEBI" id="CHEBI:30616"/>
        <dbReference type="ChEBI" id="CHEBI:57535"/>
        <dbReference type="ChEBI" id="CHEBI:456216"/>
        <dbReference type="EC" id="2.7.2.4"/>
    </reaction>
</comment>
<keyword evidence="7 12" id="KW-0547">Nucleotide-binding</keyword>
<dbReference type="GO" id="GO:0005524">
    <property type="term" value="F:ATP binding"/>
    <property type="evidence" value="ECO:0007669"/>
    <property type="project" value="UniProtKB-KW"/>
</dbReference>
<comment type="pathway">
    <text evidence="3 14">Amino-acid biosynthesis; L-threonine biosynthesis; L-threonine from L-aspartate: step 1/5.</text>
</comment>
<feature type="binding site" evidence="12">
    <location>
        <begin position="177"/>
        <end position="178"/>
    </location>
    <ligand>
        <name>ATP</name>
        <dbReference type="ChEBI" id="CHEBI:30616"/>
    </ligand>
</feature>
<evidence type="ECO:0000256" key="5">
    <source>
        <dbReference type="ARBA" id="ARBA00022605"/>
    </source>
</evidence>
<evidence type="ECO:0000259" key="15">
    <source>
        <dbReference type="PROSITE" id="PS51671"/>
    </source>
</evidence>
<dbReference type="PROSITE" id="PS51671">
    <property type="entry name" value="ACT"/>
    <property type="match status" value="2"/>
</dbReference>
<dbReference type="InterPro" id="IPR005260">
    <property type="entry name" value="Asp_kin_monofn"/>
</dbReference>
<dbReference type="AlphaFoldDB" id="A0A060NJ57"/>
<evidence type="ECO:0000256" key="2">
    <source>
        <dbReference type="ARBA" id="ARBA00004986"/>
    </source>
</evidence>
<feature type="binding site" evidence="12">
    <location>
        <position position="78"/>
    </location>
    <ligand>
        <name>substrate</name>
    </ligand>
</feature>
<dbReference type="Gene3D" id="3.30.2130.10">
    <property type="entry name" value="VC0802-like"/>
    <property type="match status" value="1"/>
</dbReference>
<dbReference type="CDD" id="cd04913">
    <property type="entry name" value="ACT_AKii-LysC-BS-like_1"/>
    <property type="match status" value="1"/>
</dbReference>
<keyword evidence="5 14" id="KW-0028">Amino-acid biosynthesis</keyword>
<dbReference type="GO" id="GO:0009090">
    <property type="term" value="P:homoserine biosynthetic process"/>
    <property type="evidence" value="ECO:0007669"/>
    <property type="project" value="TreeGrafter"/>
</dbReference>
<sequence length="427" mass="45865">MALIVHKYGGTSMGSTERIRNVAKRVAKWQRAGHQMVVVPSAMSGETNRLLALAKELAPAAASSATERELDQLAATGEQASSALLAIALQAEGLAAVSYCGWQVPIRTNSAYTKARIEAIDQARIQADLAAGKVVVITGFQGVDADGHITTLGRGGSDTSAVAVAAAIGAHECLIYTDVDGVYTTDPRVVPEARRLARVSFEEMLEMASMGSKVLQIRSVEFAGKYRMPIRVLSSFTPWDIDLNTEAQSGTLITFEEQQTMEQAVVSGIAFNRDEAKITVLGVPDRPGIAYQILGAVAAANVEVDVIIQNISKEGKTDFSFTVHRNDYPKTLELLRSQVVPALGAAEVLGDARICKVSIVGIGMRSHVGVASRMFRSLSEEGINIQMISTSEIKTSVVIDEKYMELAVRALHREFDLDQPTDSLASN</sequence>
<comment type="similarity">
    <text evidence="4 13">Belongs to the aspartokinase family.</text>
</comment>
<dbReference type="Gene3D" id="3.40.1160.10">
    <property type="entry name" value="Acetylglutamate kinase-like"/>
    <property type="match status" value="1"/>
</dbReference>
<dbReference type="EC" id="2.7.2.4" evidence="13"/>
<dbReference type="NCBIfam" id="TIGR00656">
    <property type="entry name" value="asp_kin_monofn"/>
    <property type="match status" value="1"/>
</dbReference>
<protein>
    <recommendedName>
        <fullName evidence="13">Aspartokinase</fullName>
        <ecNumber evidence="13">2.7.2.4</ecNumber>
    </recommendedName>
</protein>
<evidence type="ECO:0000256" key="14">
    <source>
        <dbReference type="RuleBase" id="RU004249"/>
    </source>
</evidence>
<dbReference type="FunFam" id="3.40.1160.10:FF:000002">
    <property type="entry name" value="Aspartokinase"/>
    <property type="match status" value="1"/>
</dbReference>
<evidence type="ECO:0000256" key="3">
    <source>
        <dbReference type="ARBA" id="ARBA00005139"/>
    </source>
</evidence>
<evidence type="ECO:0000313" key="16">
    <source>
        <dbReference type="EMBL" id="BAO81100.1"/>
    </source>
</evidence>
<dbReference type="GO" id="GO:0005829">
    <property type="term" value="C:cytosol"/>
    <property type="evidence" value="ECO:0007669"/>
    <property type="project" value="TreeGrafter"/>
</dbReference>
<dbReference type="InterPro" id="IPR001341">
    <property type="entry name" value="Asp_kinase"/>
</dbReference>
<evidence type="ECO:0000256" key="11">
    <source>
        <dbReference type="ARBA" id="ARBA00047872"/>
    </source>
</evidence>
<dbReference type="InterPro" id="IPR045865">
    <property type="entry name" value="ACT-like_dom_sf"/>
</dbReference>
<organism evidence="16 17">
    <name type="scientific">Serpentinimonas raichei</name>
    <dbReference type="NCBI Taxonomy" id="1458425"/>
    <lineage>
        <taxon>Bacteria</taxon>
        <taxon>Pseudomonadati</taxon>
        <taxon>Pseudomonadota</taxon>
        <taxon>Betaproteobacteria</taxon>
        <taxon>Burkholderiales</taxon>
        <taxon>Comamonadaceae</taxon>
        <taxon>Serpentinimonas</taxon>
    </lineage>
</organism>
<dbReference type="OrthoDB" id="9799110at2"/>
<feature type="binding site" evidence="12">
    <location>
        <begin position="213"/>
        <end position="214"/>
    </location>
    <ligand>
        <name>ATP</name>
        <dbReference type="ChEBI" id="CHEBI:30616"/>
    </ligand>
</feature>
<dbReference type="RefSeq" id="WP_045531515.1">
    <property type="nucleotide sequence ID" value="NZ_AP014568.1"/>
</dbReference>
<dbReference type="KEGG" id="cbaa:SRAA_1246"/>
<feature type="binding site" evidence="12">
    <location>
        <position position="188"/>
    </location>
    <ligand>
        <name>ATP</name>
        <dbReference type="ChEBI" id="CHEBI:30616"/>
    </ligand>
</feature>
<dbReference type="InterPro" id="IPR001048">
    <property type="entry name" value="Asp/Glu/Uridylate_kinase"/>
</dbReference>
<dbReference type="InterPro" id="IPR018042">
    <property type="entry name" value="Aspartate_kinase_CS"/>
</dbReference>
<name>A0A060NJ57_9BURK</name>
<dbReference type="UniPathway" id="UPA00050">
    <property type="reaction ID" value="UER00461"/>
</dbReference>
<keyword evidence="6 13" id="KW-0808">Transferase</keyword>
<keyword evidence="17" id="KW-1185">Reference proteome</keyword>
<evidence type="ECO:0000313" key="17">
    <source>
        <dbReference type="Proteomes" id="UP000067461"/>
    </source>
</evidence>
<dbReference type="InterPro" id="IPR054352">
    <property type="entry name" value="ACT_Aspartokinase"/>
</dbReference>
<dbReference type="GO" id="GO:0009089">
    <property type="term" value="P:lysine biosynthetic process via diaminopimelate"/>
    <property type="evidence" value="ECO:0007669"/>
    <property type="project" value="UniProtKB-UniPathway"/>
</dbReference>
<dbReference type="InterPro" id="IPR036393">
    <property type="entry name" value="AceGlu_kinase-like_sf"/>
</dbReference>
<dbReference type="UniPathway" id="UPA00051">
    <property type="reaction ID" value="UER00462"/>
</dbReference>
<feature type="domain" description="ACT" evidence="15">
    <location>
        <begin position="359"/>
        <end position="427"/>
    </location>
</feature>
<dbReference type="PANTHER" id="PTHR21499:SF3">
    <property type="entry name" value="ASPARTOKINASE"/>
    <property type="match status" value="1"/>
</dbReference>
<dbReference type="SUPFAM" id="SSF55021">
    <property type="entry name" value="ACT-like"/>
    <property type="match status" value="2"/>
</dbReference>
<reference evidence="16 17" key="1">
    <citation type="journal article" date="2014" name="Nat. Commun.">
        <title>Physiological and genomic features of highly alkaliphilic hydrogen-utilizing Betaproteobacteria from a continental serpentinizing site.</title>
        <authorList>
            <person name="Suzuki S."/>
            <person name="Kuenen J.G."/>
            <person name="Schipper K."/>
            <person name="van der Velde S."/>
            <person name="Ishii S."/>
            <person name="Wu A."/>
            <person name="Sorokin D.Y."/>
            <person name="Tenney A."/>
            <person name="Meng X.Y."/>
            <person name="Morrill P.L."/>
            <person name="Kamagata Y."/>
            <person name="Muyzer G."/>
            <person name="Nealson K.H."/>
        </authorList>
    </citation>
    <scope>NUCLEOTIDE SEQUENCE [LARGE SCALE GENOMIC DNA]</scope>
    <source>
        <strain evidence="16 17">A1</strain>
    </source>
</reference>
<evidence type="ECO:0000256" key="1">
    <source>
        <dbReference type="ARBA" id="ARBA00004766"/>
    </source>
</evidence>
<dbReference type="GO" id="GO:0004072">
    <property type="term" value="F:aspartate kinase activity"/>
    <property type="evidence" value="ECO:0007669"/>
    <property type="project" value="UniProtKB-EC"/>
</dbReference>
<dbReference type="Proteomes" id="UP000067461">
    <property type="component" value="Chromosome"/>
</dbReference>